<evidence type="ECO:0000313" key="2">
    <source>
        <dbReference type="Proteomes" id="UP000197277"/>
    </source>
</evidence>
<sequence>MPTSASRLYFNNPVGRIMEHPDGYAHLIYEPGPRRLDYLQAFLTHTGQLLRLRGWHKLFGDQRLMTPYTPEESQWIVDYWLTAEQRGSATIYGAVLLPHDVFARLSVSQVMTEAQAAALTYRLFDSEAAAQEWLRQVP</sequence>
<dbReference type="Proteomes" id="UP000197277">
    <property type="component" value="Unassembled WGS sequence"/>
</dbReference>
<evidence type="ECO:0008006" key="3">
    <source>
        <dbReference type="Google" id="ProtNLM"/>
    </source>
</evidence>
<dbReference type="EMBL" id="NIRR01000005">
    <property type="protein sequence ID" value="OWP64199.1"/>
    <property type="molecule type" value="Genomic_DNA"/>
</dbReference>
<dbReference type="OrthoDB" id="880716at2"/>
<proteinExistence type="predicted"/>
<gene>
    <name evidence="1" type="ORF">CDA63_05620</name>
</gene>
<protein>
    <recommendedName>
        <fullName evidence="3">STAS/SEC14 domain-containing protein</fullName>
    </recommendedName>
</protein>
<dbReference type="RefSeq" id="WP_088463464.1">
    <property type="nucleotide sequence ID" value="NZ_NIRR01000005.1"/>
</dbReference>
<reference evidence="1 2" key="1">
    <citation type="submission" date="2017-06" db="EMBL/GenBank/DDBJ databases">
        <title>Hymenobacter amundsenii sp. nov. isolated from regoliths in Antarctica.</title>
        <authorList>
            <person name="Sedlacek I."/>
            <person name="Kralova S."/>
            <person name="Pantucek R."/>
            <person name="Svec P."/>
            <person name="Holochova P."/>
            <person name="Stankova E."/>
            <person name="Vrbovska V."/>
            <person name="Busse H.-J."/>
        </authorList>
    </citation>
    <scope>NUCLEOTIDE SEQUENCE [LARGE SCALE GENOMIC DNA]</scope>
    <source>
        <strain evidence="1 2">CCM 8682</strain>
    </source>
</reference>
<keyword evidence="2" id="KW-1185">Reference proteome</keyword>
<accession>A0A246FNF1</accession>
<dbReference type="AlphaFoldDB" id="A0A246FNF1"/>
<organism evidence="1 2">
    <name type="scientific">Hymenobacter amundsenii</name>
    <dbReference type="NCBI Taxonomy" id="2006685"/>
    <lineage>
        <taxon>Bacteria</taxon>
        <taxon>Pseudomonadati</taxon>
        <taxon>Bacteroidota</taxon>
        <taxon>Cytophagia</taxon>
        <taxon>Cytophagales</taxon>
        <taxon>Hymenobacteraceae</taxon>
        <taxon>Hymenobacter</taxon>
    </lineage>
</organism>
<evidence type="ECO:0000313" key="1">
    <source>
        <dbReference type="EMBL" id="OWP64199.1"/>
    </source>
</evidence>
<comment type="caution">
    <text evidence="1">The sequence shown here is derived from an EMBL/GenBank/DDBJ whole genome shotgun (WGS) entry which is preliminary data.</text>
</comment>
<name>A0A246FNF1_9BACT</name>